<feature type="transmembrane region" description="Helical" evidence="1">
    <location>
        <begin position="96"/>
        <end position="117"/>
    </location>
</feature>
<reference evidence="2 3" key="1">
    <citation type="submission" date="2016-12" db="EMBL/GenBank/DDBJ databases">
        <title>Diversity of luminous bacteria.</title>
        <authorList>
            <person name="Yoshizawa S."/>
            <person name="Kogure K."/>
        </authorList>
    </citation>
    <scope>NUCLEOTIDE SEQUENCE [LARGE SCALE GENOMIC DNA]</scope>
    <source>
        <strain evidence="2 3">LC1-200</strain>
    </source>
</reference>
<dbReference type="Proteomes" id="UP000238730">
    <property type="component" value="Unassembled WGS sequence"/>
</dbReference>
<name>A0A2S7VKX6_PHOAN</name>
<evidence type="ECO:0000256" key="1">
    <source>
        <dbReference type="SAM" id="Phobius"/>
    </source>
</evidence>
<dbReference type="EMBL" id="MSCJ01000003">
    <property type="protein sequence ID" value="PQJ62769.1"/>
    <property type="molecule type" value="Genomic_DNA"/>
</dbReference>
<keyword evidence="1" id="KW-1133">Transmembrane helix</keyword>
<accession>A0A2S7VKX6</accession>
<protein>
    <submittedName>
        <fullName evidence="2">Uncharacterized protein</fullName>
    </submittedName>
</protein>
<dbReference type="AlphaFoldDB" id="A0A2S7VKX6"/>
<keyword evidence="1" id="KW-0812">Transmembrane</keyword>
<sequence length="163" mass="18184">MKKLVSYGVPLIAGMLLCFLYSTVYHSEWYTKSAALAIITLFQTFHVEHLIAQLPFPEASLVLDLVRAVVLSSLFTTILVLLTVKLKILAHNSQLITLGVLLACITELVSPIIILTFLKQGALESLQELNLTLFERLPVTVASWYLPLVVLVLFSMMVVRIKT</sequence>
<evidence type="ECO:0000313" key="2">
    <source>
        <dbReference type="EMBL" id="PQJ62769.1"/>
    </source>
</evidence>
<dbReference type="RefSeq" id="WP_105062542.1">
    <property type="nucleotide sequence ID" value="NZ_MSCJ01000003.1"/>
</dbReference>
<feature type="transmembrane region" description="Helical" evidence="1">
    <location>
        <begin position="65"/>
        <end position="84"/>
    </location>
</feature>
<comment type="caution">
    <text evidence="2">The sequence shown here is derived from an EMBL/GenBank/DDBJ whole genome shotgun (WGS) entry which is preliminary data.</text>
</comment>
<gene>
    <name evidence="2" type="ORF">BTO08_21375</name>
</gene>
<proteinExistence type="predicted"/>
<feature type="transmembrane region" description="Helical" evidence="1">
    <location>
        <begin position="137"/>
        <end position="159"/>
    </location>
</feature>
<organism evidence="2 3">
    <name type="scientific">Photobacterium angustum</name>
    <dbReference type="NCBI Taxonomy" id="661"/>
    <lineage>
        <taxon>Bacteria</taxon>
        <taxon>Pseudomonadati</taxon>
        <taxon>Pseudomonadota</taxon>
        <taxon>Gammaproteobacteria</taxon>
        <taxon>Vibrionales</taxon>
        <taxon>Vibrionaceae</taxon>
        <taxon>Photobacterium</taxon>
    </lineage>
</organism>
<keyword evidence="1" id="KW-0472">Membrane</keyword>
<evidence type="ECO:0000313" key="3">
    <source>
        <dbReference type="Proteomes" id="UP000238730"/>
    </source>
</evidence>
<feature type="transmembrane region" description="Helical" evidence="1">
    <location>
        <begin position="7"/>
        <end position="24"/>
    </location>
</feature>